<dbReference type="HOGENOM" id="CLU_2675743_0_0_1"/>
<evidence type="ECO:0000313" key="2">
    <source>
        <dbReference type="EnsemblPlants" id="KQL13186"/>
    </source>
</evidence>
<proteinExistence type="predicted"/>
<sequence length="75" mass="8440">MAWEEATVTLIQWLDRITMAAICLGQPYYVLAPAVASFSLSSRPHGQRRGTPSRKEVKKNEKRRSTRPASGYSKC</sequence>
<reference evidence="2" key="2">
    <citation type="submission" date="2018-08" db="UniProtKB">
        <authorList>
            <consortium name="EnsemblPlants"/>
        </authorList>
    </citation>
    <scope>IDENTIFICATION</scope>
    <source>
        <strain evidence="2">Yugu1</strain>
    </source>
</reference>
<organism evidence="2 3">
    <name type="scientific">Setaria italica</name>
    <name type="common">Foxtail millet</name>
    <name type="synonym">Panicum italicum</name>
    <dbReference type="NCBI Taxonomy" id="4555"/>
    <lineage>
        <taxon>Eukaryota</taxon>
        <taxon>Viridiplantae</taxon>
        <taxon>Streptophyta</taxon>
        <taxon>Embryophyta</taxon>
        <taxon>Tracheophyta</taxon>
        <taxon>Spermatophyta</taxon>
        <taxon>Magnoliopsida</taxon>
        <taxon>Liliopsida</taxon>
        <taxon>Poales</taxon>
        <taxon>Poaceae</taxon>
        <taxon>PACMAD clade</taxon>
        <taxon>Panicoideae</taxon>
        <taxon>Panicodae</taxon>
        <taxon>Paniceae</taxon>
        <taxon>Cenchrinae</taxon>
        <taxon>Setaria</taxon>
    </lineage>
</organism>
<feature type="region of interest" description="Disordered" evidence="1">
    <location>
        <begin position="41"/>
        <end position="75"/>
    </location>
</feature>
<dbReference type="EMBL" id="AGNK02001434">
    <property type="status" value="NOT_ANNOTATED_CDS"/>
    <property type="molecule type" value="Genomic_DNA"/>
</dbReference>
<accession>K3ZBF1</accession>
<dbReference type="AlphaFoldDB" id="K3ZBF1"/>
<dbReference type="Proteomes" id="UP000004995">
    <property type="component" value="Unassembled WGS sequence"/>
</dbReference>
<protein>
    <submittedName>
        <fullName evidence="2">Uncharacterized protein</fullName>
    </submittedName>
</protein>
<dbReference type="InParanoid" id="K3ZBF1"/>
<dbReference type="Gramene" id="KQL13186">
    <property type="protein sequence ID" value="KQL13186"/>
    <property type="gene ID" value="SETIT_023872mg"/>
</dbReference>
<reference evidence="3" key="1">
    <citation type="journal article" date="2012" name="Nat. Biotechnol.">
        <title>Reference genome sequence of the model plant Setaria.</title>
        <authorList>
            <person name="Bennetzen J.L."/>
            <person name="Schmutz J."/>
            <person name="Wang H."/>
            <person name="Percifield R."/>
            <person name="Hawkins J."/>
            <person name="Pontaroli A.C."/>
            <person name="Estep M."/>
            <person name="Feng L."/>
            <person name="Vaughn J.N."/>
            <person name="Grimwood J."/>
            <person name="Jenkins J."/>
            <person name="Barry K."/>
            <person name="Lindquist E."/>
            <person name="Hellsten U."/>
            <person name="Deshpande S."/>
            <person name="Wang X."/>
            <person name="Wu X."/>
            <person name="Mitros T."/>
            <person name="Triplett J."/>
            <person name="Yang X."/>
            <person name="Ye C.Y."/>
            <person name="Mauro-Herrera M."/>
            <person name="Wang L."/>
            <person name="Li P."/>
            <person name="Sharma M."/>
            <person name="Sharma R."/>
            <person name="Ronald P.C."/>
            <person name="Panaud O."/>
            <person name="Kellogg E.A."/>
            <person name="Brutnell T.P."/>
            <person name="Doust A.N."/>
            <person name="Tuskan G.A."/>
            <person name="Rokhsar D."/>
            <person name="Devos K.M."/>
        </authorList>
    </citation>
    <scope>NUCLEOTIDE SEQUENCE [LARGE SCALE GENOMIC DNA]</scope>
    <source>
        <strain evidence="3">cv. Yugu1</strain>
    </source>
</reference>
<dbReference type="EnsemblPlants" id="KQL13186">
    <property type="protein sequence ID" value="KQL13186"/>
    <property type="gene ID" value="SETIT_023872mg"/>
</dbReference>
<keyword evidence="3" id="KW-1185">Reference proteome</keyword>
<evidence type="ECO:0000256" key="1">
    <source>
        <dbReference type="SAM" id="MobiDB-lite"/>
    </source>
</evidence>
<evidence type="ECO:0000313" key="3">
    <source>
        <dbReference type="Proteomes" id="UP000004995"/>
    </source>
</evidence>
<name>K3ZBF1_SETIT</name>